<dbReference type="Gene3D" id="3.40.50.410">
    <property type="entry name" value="von Willebrand factor, type A domain"/>
    <property type="match status" value="1"/>
</dbReference>
<dbReference type="PANTHER" id="PTHR22550:SF5">
    <property type="entry name" value="LEUCINE ZIPPER PROTEIN 4"/>
    <property type="match status" value="1"/>
</dbReference>
<dbReference type="SUPFAM" id="SSF53300">
    <property type="entry name" value="vWA-like"/>
    <property type="match status" value="1"/>
</dbReference>
<sequence>MKLFWFELLYPLFLWLLALLPVIAFIEFRSLRFWLKSNISSNIKSSKIPTFNFLLRLILKSVAFIIFVLILTNPGYTHVQTEESRKWIDIVLLLDVSTSMLAEDMEPNRIEAAKWVIKDFVSKLVSDRLAFILFAWKPFVSIPLTFDYDYISSYVSTITTMSINQRAQYLDFDWVLKNLSWTSIWDALIMWTDALIAANNWDTKREKAIILITDWAAETWIHPKIAVKYVIEKWIKIYSIWMWKKEWAPLCITNALGVKDCLYDTDTWLPRIVKVDEEMLNFLSASTWWKSYSASSNDALQKIFNDLSKLNKSEIKVKEIKSFLPAYPIFLISLLAILSILSFLEFKTRLNLNGIS</sequence>
<feature type="transmembrane region" description="Helical" evidence="5">
    <location>
        <begin position="53"/>
        <end position="71"/>
    </location>
</feature>
<keyword evidence="2 5" id="KW-0812">Transmembrane</keyword>
<reference evidence="7" key="1">
    <citation type="journal article" date="2012" name="Science">
        <title>Fermentation, hydrogen, and sulfur metabolism in multiple uncultivated bacterial phyla.</title>
        <authorList>
            <person name="Wrighton K.C."/>
            <person name="Thomas B.C."/>
            <person name="Sharon I."/>
            <person name="Miller C.S."/>
            <person name="Castelle C.J."/>
            <person name="VerBerkmoes N.C."/>
            <person name="Wilkins M.J."/>
            <person name="Hettich R.L."/>
            <person name="Lipton M.S."/>
            <person name="Williams K.H."/>
            <person name="Long P.E."/>
            <person name="Banfield J.F."/>
        </authorList>
    </citation>
    <scope>NUCLEOTIDE SEQUENCE [LARGE SCALE GENOMIC DNA]</scope>
</reference>
<evidence type="ECO:0000256" key="2">
    <source>
        <dbReference type="ARBA" id="ARBA00022692"/>
    </source>
</evidence>
<feature type="transmembrane region" description="Helical" evidence="5">
    <location>
        <begin position="12"/>
        <end position="32"/>
    </location>
</feature>
<dbReference type="InterPro" id="IPR002035">
    <property type="entry name" value="VWF_A"/>
</dbReference>
<evidence type="ECO:0000256" key="4">
    <source>
        <dbReference type="ARBA" id="ARBA00023136"/>
    </source>
</evidence>
<evidence type="ECO:0000256" key="3">
    <source>
        <dbReference type="ARBA" id="ARBA00022989"/>
    </source>
</evidence>
<dbReference type="InterPro" id="IPR036465">
    <property type="entry name" value="vWFA_dom_sf"/>
</dbReference>
<keyword evidence="3 5" id="KW-1133">Transmembrane helix</keyword>
<comment type="caution">
    <text evidence="7">The sequence shown here is derived from an EMBL/GenBank/DDBJ whole genome shotgun (WGS) entry which is preliminary data.</text>
</comment>
<dbReference type="PANTHER" id="PTHR22550">
    <property type="entry name" value="SPORE GERMINATION PROTEIN"/>
    <property type="match status" value="1"/>
</dbReference>
<keyword evidence="1" id="KW-1003">Cell membrane</keyword>
<accession>K2GCQ7</accession>
<evidence type="ECO:0000259" key="6">
    <source>
        <dbReference type="PROSITE" id="PS50234"/>
    </source>
</evidence>
<dbReference type="AlphaFoldDB" id="K2GCQ7"/>
<name>K2GCQ7_9BACT</name>
<proteinExistence type="predicted"/>
<feature type="domain" description="VWFA" evidence="6">
    <location>
        <begin position="89"/>
        <end position="240"/>
    </location>
</feature>
<keyword evidence="4 5" id="KW-0472">Membrane</keyword>
<evidence type="ECO:0000256" key="5">
    <source>
        <dbReference type="SAM" id="Phobius"/>
    </source>
</evidence>
<dbReference type="PROSITE" id="PS50234">
    <property type="entry name" value="VWFA"/>
    <property type="match status" value="1"/>
</dbReference>
<feature type="transmembrane region" description="Helical" evidence="5">
    <location>
        <begin position="326"/>
        <end position="346"/>
    </location>
</feature>
<dbReference type="Pfam" id="PF13519">
    <property type="entry name" value="VWA_2"/>
    <property type="match status" value="1"/>
</dbReference>
<dbReference type="InterPro" id="IPR050768">
    <property type="entry name" value="UPF0353/GerABKA_families"/>
</dbReference>
<evidence type="ECO:0000313" key="7">
    <source>
        <dbReference type="EMBL" id="EKE28009.1"/>
    </source>
</evidence>
<dbReference type="EMBL" id="AMFJ01000385">
    <property type="protein sequence ID" value="EKE28009.1"/>
    <property type="molecule type" value="Genomic_DNA"/>
</dbReference>
<protein>
    <recommendedName>
        <fullName evidence="6">VWFA domain-containing protein</fullName>
    </recommendedName>
</protein>
<gene>
    <name evidence="7" type="ORF">ACD_3C00111G0026</name>
</gene>
<organism evidence="7">
    <name type="scientific">uncultured bacterium</name>
    <name type="common">gcode 4</name>
    <dbReference type="NCBI Taxonomy" id="1234023"/>
    <lineage>
        <taxon>Bacteria</taxon>
        <taxon>environmental samples</taxon>
    </lineage>
</organism>
<evidence type="ECO:0000256" key="1">
    <source>
        <dbReference type="ARBA" id="ARBA00022475"/>
    </source>
</evidence>